<organism evidence="1 2">
    <name type="scientific">Candidatus Ryanbacteria bacterium RIFCSPHIGHO2_01_FULL_48_27</name>
    <dbReference type="NCBI Taxonomy" id="1802115"/>
    <lineage>
        <taxon>Bacteria</taxon>
        <taxon>Candidatus Ryaniibacteriota</taxon>
    </lineage>
</organism>
<accession>A0A1G2G5X2</accession>
<comment type="caution">
    <text evidence="1">The sequence shown here is derived from an EMBL/GenBank/DDBJ whole genome shotgun (WGS) entry which is preliminary data.</text>
</comment>
<sequence>MAEHTIALSGNMFECSEVSAAIANAATFLGKHLSTDWQVNVADGFTANFSGIAAFKETMSRFLVRCTYSAGFLALERAHEETADTERHRPRNTSLR</sequence>
<dbReference type="EMBL" id="MHNL01000007">
    <property type="protein sequence ID" value="OGZ45268.1"/>
    <property type="molecule type" value="Genomic_DNA"/>
</dbReference>
<dbReference type="Proteomes" id="UP000177785">
    <property type="component" value="Unassembled WGS sequence"/>
</dbReference>
<name>A0A1G2G5X2_9BACT</name>
<protein>
    <submittedName>
        <fullName evidence="1">Uncharacterized protein</fullName>
    </submittedName>
</protein>
<dbReference type="STRING" id="1802115.A2756_01455"/>
<reference evidence="1 2" key="1">
    <citation type="journal article" date="2016" name="Nat. Commun.">
        <title>Thousands of microbial genomes shed light on interconnected biogeochemical processes in an aquifer system.</title>
        <authorList>
            <person name="Anantharaman K."/>
            <person name="Brown C.T."/>
            <person name="Hug L.A."/>
            <person name="Sharon I."/>
            <person name="Castelle C.J."/>
            <person name="Probst A.J."/>
            <person name="Thomas B.C."/>
            <person name="Singh A."/>
            <person name="Wilkins M.J."/>
            <person name="Karaoz U."/>
            <person name="Brodie E.L."/>
            <person name="Williams K.H."/>
            <person name="Hubbard S.S."/>
            <person name="Banfield J.F."/>
        </authorList>
    </citation>
    <scope>NUCLEOTIDE SEQUENCE [LARGE SCALE GENOMIC DNA]</scope>
</reference>
<dbReference type="AlphaFoldDB" id="A0A1G2G5X2"/>
<evidence type="ECO:0000313" key="2">
    <source>
        <dbReference type="Proteomes" id="UP000177785"/>
    </source>
</evidence>
<proteinExistence type="predicted"/>
<gene>
    <name evidence="1" type="ORF">A2756_01455</name>
</gene>
<evidence type="ECO:0000313" key="1">
    <source>
        <dbReference type="EMBL" id="OGZ45268.1"/>
    </source>
</evidence>